<protein>
    <submittedName>
        <fullName evidence="1">Uncharacterized protein</fullName>
    </submittedName>
</protein>
<keyword evidence="2" id="KW-1185">Reference proteome</keyword>
<evidence type="ECO:0000313" key="1">
    <source>
        <dbReference type="EMBL" id="SEA74300.1"/>
    </source>
</evidence>
<dbReference type="AlphaFoldDB" id="A0A1H4DPF0"/>
<sequence>MIFRRMLKKYGKTMSFSATRRNLRYFFNIVEKFHSQLQHFDIFAFNMPFTGKSMLISKRGETGRL</sequence>
<name>A0A1H4DPF0_9BACT</name>
<dbReference type="STRING" id="408074.SAMN05660909_03231"/>
<reference evidence="2" key="1">
    <citation type="submission" date="2016-10" db="EMBL/GenBank/DDBJ databases">
        <authorList>
            <person name="Varghese N."/>
            <person name="Submissions S."/>
        </authorList>
    </citation>
    <scope>NUCLEOTIDE SEQUENCE [LARGE SCALE GENOMIC DNA]</scope>
    <source>
        <strain evidence="2">DSM 23920</strain>
    </source>
</reference>
<proteinExistence type="predicted"/>
<gene>
    <name evidence="1" type="ORF">SAMN05660909_03231</name>
</gene>
<dbReference type="Proteomes" id="UP000199656">
    <property type="component" value="Unassembled WGS sequence"/>
</dbReference>
<organism evidence="1 2">
    <name type="scientific">Chitinophaga terrae</name>
    <name type="common">ex Kim and Jung 2007</name>
    <dbReference type="NCBI Taxonomy" id="408074"/>
    <lineage>
        <taxon>Bacteria</taxon>
        <taxon>Pseudomonadati</taxon>
        <taxon>Bacteroidota</taxon>
        <taxon>Chitinophagia</taxon>
        <taxon>Chitinophagales</taxon>
        <taxon>Chitinophagaceae</taxon>
        <taxon>Chitinophaga</taxon>
    </lineage>
</organism>
<evidence type="ECO:0000313" key="2">
    <source>
        <dbReference type="Proteomes" id="UP000199656"/>
    </source>
</evidence>
<accession>A0A1H4DPF0</accession>
<dbReference type="EMBL" id="FNRL01000014">
    <property type="protein sequence ID" value="SEA74300.1"/>
    <property type="molecule type" value="Genomic_DNA"/>
</dbReference>